<evidence type="ECO:0000313" key="2">
    <source>
        <dbReference type="Proteomes" id="UP000026682"/>
    </source>
</evidence>
<sequence>MVGLIPASSYRKPGKRPPAACRVFYEQAPLGETRGQTDCGLK</sequence>
<evidence type="ECO:0000313" key="1">
    <source>
        <dbReference type="EMBL" id="KAK86377.1"/>
    </source>
</evidence>
<organism evidence="1 2">
    <name type="scientific">Bordetella holmesii CDC-H585-BH</name>
    <dbReference type="NCBI Taxonomy" id="1331206"/>
    <lineage>
        <taxon>Bacteria</taxon>
        <taxon>Pseudomonadati</taxon>
        <taxon>Pseudomonadota</taxon>
        <taxon>Betaproteobacteria</taxon>
        <taxon>Burkholderiales</taxon>
        <taxon>Alcaligenaceae</taxon>
        <taxon>Bordetella</taxon>
    </lineage>
</organism>
<dbReference type="AlphaFoldDB" id="A0A158LZ54"/>
<dbReference type="PATRIC" id="fig|1331206.3.peg.3700"/>
<dbReference type="EMBL" id="JFZZ01000149">
    <property type="protein sequence ID" value="KAK86377.1"/>
    <property type="molecule type" value="Genomic_DNA"/>
</dbReference>
<reference evidence="1 2" key="1">
    <citation type="submission" date="2014-03" db="EMBL/GenBank/DDBJ databases">
        <title>Genome sequence of Bordetella holmseii.</title>
        <authorList>
            <person name="Harvill E."/>
            <person name="Goodfield L.L."/>
            <person name="Ivanov Y."/>
            <person name="Meyer J.A."/>
            <person name="Newth C."/>
            <person name="Cassiday P."/>
            <person name="Tondella M.L."/>
            <person name="Liao P."/>
            <person name="Zimmerman J."/>
            <person name="Meert K."/>
            <person name="Wessel D."/>
            <person name="Berger J."/>
            <person name="Dean J.M."/>
            <person name="Holubkov R."/>
            <person name="Burr J."/>
            <person name="Liu T."/>
            <person name="Brinkac L.M."/>
            <person name="Sanka R."/>
            <person name="Kim M."/>
            <person name="Losada L."/>
        </authorList>
    </citation>
    <scope>NUCLEOTIDE SEQUENCE [LARGE SCALE GENOMIC DNA]</scope>
    <source>
        <strain evidence="1 2">CDC-H585-BH</strain>
    </source>
</reference>
<accession>A0A158LZ54</accession>
<dbReference type="Proteomes" id="UP000026682">
    <property type="component" value="Unassembled WGS sequence"/>
</dbReference>
<gene>
    <name evidence="1" type="ORF">L497_1596</name>
</gene>
<comment type="caution">
    <text evidence="1">The sequence shown here is derived from an EMBL/GenBank/DDBJ whole genome shotgun (WGS) entry which is preliminary data.</text>
</comment>
<name>A0A158LZ54_9BORD</name>
<proteinExistence type="predicted"/>
<protein>
    <submittedName>
        <fullName evidence="1">Uncharacterized protein</fullName>
    </submittedName>
</protein>